<feature type="compositionally biased region" description="Basic and acidic residues" evidence="1">
    <location>
        <begin position="128"/>
        <end position="146"/>
    </location>
</feature>
<sequence>MRRTYRNKRRMGDGLRGKGRQRAGFRTCPLVPELENRALNRIFGRWRERQRSTTTASINIVLILLNEVIHVHSYTVQSSTTDNVKTGLGFGKGEPVVGIGVETKMISNEYGYERRNRKYGTGWGKALMKHERDESAQRERSGEREQVMGTGSESADHPPWFLYPLGFANSIEDLKNGEIKTG</sequence>
<dbReference type="Proteomes" id="UP000799118">
    <property type="component" value="Unassembled WGS sequence"/>
</dbReference>
<organism evidence="2 3">
    <name type="scientific">Gymnopus androsaceus JB14</name>
    <dbReference type="NCBI Taxonomy" id="1447944"/>
    <lineage>
        <taxon>Eukaryota</taxon>
        <taxon>Fungi</taxon>
        <taxon>Dikarya</taxon>
        <taxon>Basidiomycota</taxon>
        <taxon>Agaricomycotina</taxon>
        <taxon>Agaricomycetes</taxon>
        <taxon>Agaricomycetidae</taxon>
        <taxon>Agaricales</taxon>
        <taxon>Marasmiineae</taxon>
        <taxon>Omphalotaceae</taxon>
        <taxon>Gymnopus</taxon>
    </lineage>
</organism>
<protein>
    <submittedName>
        <fullName evidence="2">Uncharacterized protein</fullName>
    </submittedName>
</protein>
<gene>
    <name evidence="2" type="ORF">BT96DRAFT_933607</name>
</gene>
<name>A0A6A4I5N9_9AGAR</name>
<reference evidence="2" key="1">
    <citation type="journal article" date="2019" name="Environ. Microbiol.">
        <title>Fungal ecological strategies reflected in gene transcription - a case study of two litter decomposers.</title>
        <authorList>
            <person name="Barbi F."/>
            <person name="Kohler A."/>
            <person name="Barry K."/>
            <person name="Baskaran P."/>
            <person name="Daum C."/>
            <person name="Fauchery L."/>
            <person name="Ihrmark K."/>
            <person name="Kuo A."/>
            <person name="LaButti K."/>
            <person name="Lipzen A."/>
            <person name="Morin E."/>
            <person name="Grigoriev I.V."/>
            <person name="Henrissat B."/>
            <person name="Lindahl B."/>
            <person name="Martin F."/>
        </authorList>
    </citation>
    <scope>NUCLEOTIDE SEQUENCE</scope>
    <source>
        <strain evidence="2">JB14</strain>
    </source>
</reference>
<evidence type="ECO:0000313" key="3">
    <source>
        <dbReference type="Proteomes" id="UP000799118"/>
    </source>
</evidence>
<feature type="region of interest" description="Disordered" evidence="1">
    <location>
        <begin position="128"/>
        <end position="156"/>
    </location>
</feature>
<accession>A0A6A4I5N9</accession>
<dbReference type="AlphaFoldDB" id="A0A6A4I5N9"/>
<proteinExistence type="predicted"/>
<keyword evidence="3" id="KW-1185">Reference proteome</keyword>
<evidence type="ECO:0000313" key="2">
    <source>
        <dbReference type="EMBL" id="KAE9407282.1"/>
    </source>
</evidence>
<evidence type="ECO:0000256" key="1">
    <source>
        <dbReference type="SAM" id="MobiDB-lite"/>
    </source>
</evidence>
<feature type="region of interest" description="Disordered" evidence="1">
    <location>
        <begin position="1"/>
        <end position="21"/>
    </location>
</feature>
<dbReference type="EMBL" id="ML769397">
    <property type="protein sequence ID" value="KAE9407282.1"/>
    <property type="molecule type" value="Genomic_DNA"/>
</dbReference>